<feature type="region of interest" description="Disordered" evidence="2">
    <location>
        <begin position="74"/>
        <end position="146"/>
    </location>
</feature>
<dbReference type="PANTHER" id="PTHR18887">
    <property type="entry name" value="GOLGI-ASSOCIATED PROTEIN GCP360-RELATED"/>
    <property type="match status" value="1"/>
</dbReference>
<dbReference type="GO" id="GO:0005794">
    <property type="term" value="C:Golgi apparatus"/>
    <property type="evidence" value="ECO:0007669"/>
    <property type="project" value="InterPro"/>
</dbReference>
<sequence length="550" mass="62823">MLQAKLAAYEEQQRTLQADLEQFTKRAASQASESGSADDAQSQVLEWQEMVAEAASARERAKEEKAAMALRISHMEEEREALETRQQELEEELAQARGLGQHRAKKPAAPSQRSLQEDFEFDGQSQFQDPRSTSESTTPMEGENMGDGLRSVVEELELERNQLQEQILSLEERCQDLEDRLQLQARVETLQNELEKLQSQLASVRHQQSRDAEKHQLLVTSLNEQLQGLSDMQESLESSLVEKENTLAKTSEKLELVSSLRESLSLKETQFKEVSDKLLQTEQSLENISQKCSGSEKQCGELKSEVADLTQKLSLLKEKTQKQEVTIDTLQTEVDQTNEELDKLNTAYLEERAQLIHDLQSCEREIDSLKDVLLEKDKEISALSGNISEYTEQLIALKQDLKMKEDNLIQVENALSKADREVSILRESQNSDQRTLESKITELTENLKDTEMELLKARDLRDSKTAEVETLVKQADDDKKAIQELRGEIQKQMQSHCHHLSECEMHIASLKEQLMSSAQKLQEALELQQQFSNKEQSFEKELKSSKDEQN</sequence>
<evidence type="ECO:0000256" key="1">
    <source>
        <dbReference type="SAM" id="Coils"/>
    </source>
</evidence>
<name>A0A4Z2BE72_9TELE</name>
<reference evidence="3 4" key="1">
    <citation type="submission" date="2019-04" db="EMBL/GenBank/DDBJ databases">
        <title>The sequence and de novo assembly of Takifugu bimaculatus genome using PacBio and Hi-C technologies.</title>
        <authorList>
            <person name="Xu P."/>
            <person name="Liu B."/>
            <person name="Zhou Z."/>
        </authorList>
    </citation>
    <scope>NUCLEOTIDE SEQUENCE [LARGE SCALE GENOMIC DNA]</scope>
    <source>
        <strain evidence="3">TB-2018</strain>
        <tissue evidence="3">Muscle</tissue>
    </source>
</reference>
<comment type="caution">
    <text evidence="3">The sequence shown here is derived from an EMBL/GenBank/DDBJ whole genome shotgun (WGS) entry which is preliminary data.</text>
</comment>
<keyword evidence="4" id="KW-1185">Reference proteome</keyword>
<gene>
    <name evidence="3" type="ORF">fugu_002862</name>
</gene>
<dbReference type="AlphaFoldDB" id="A0A4Z2BE72"/>
<feature type="compositionally biased region" description="Polar residues" evidence="2">
    <location>
        <begin position="123"/>
        <end position="139"/>
    </location>
</feature>
<organism evidence="3 4">
    <name type="scientific">Takifugu bimaculatus</name>
    <dbReference type="NCBI Taxonomy" id="433685"/>
    <lineage>
        <taxon>Eukaryota</taxon>
        <taxon>Metazoa</taxon>
        <taxon>Chordata</taxon>
        <taxon>Craniata</taxon>
        <taxon>Vertebrata</taxon>
        <taxon>Euteleostomi</taxon>
        <taxon>Actinopterygii</taxon>
        <taxon>Neopterygii</taxon>
        <taxon>Teleostei</taxon>
        <taxon>Neoteleostei</taxon>
        <taxon>Acanthomorphata</taxon>
        <taxon>Eupercaria</taxon>
        <taxon>Tetraodontiformes</taxon>
        <taxon>Tetradontoidea</taxon>
        <taxon>Tetraodontidae</taxon>
        <taxon>Takifugu</taxon>
    </lineage>
</organism>
<feature type="compositionally biased region" description="Basic and acidic residues" evidence="2">
    <location>
        <begin position="74"/>
        <end position="88"/>
    </location>
</feature>
<evidence type="ECO:0000256" key="2">
    <source>
        <dbReference type="SAM" id="MobiDB-lite"/>
    </source>
</evidence>
<dbReference type="PANTHER" id="PTHR18887:SF4">
    <property type="entry name" value="GOLGIN SUBFAMILY B MEMBER 1-LIKE"/>
    <property type="match status" value="1"/>
</dbReference>
<dbReference type="Proteomes" id="UP000516260">
    <property type="component" value="Chromosome 3"/>
</dbReference>
<feature type="coiled-coil region" evidence="1">
    <location>
        <begin position="233"/>
        <end position="527"/>
    </location>
</feature>
<keyword evidence="1" id="KW-0175">Coiled coil</keyword>
<protein>
    <submittedName>
        <fullName evidence="3">Uncharacterized protein</fullName>
    </submittedName>
</protein>
<feature type="coiled-coil region" evidence="1">
    <location>
        <begin position="146"/>
        <end position="207"/>
    </location>
</feature>
<proteinExistence type="predicted"/>
<dbReference type="Gene3D" id="1.10.287.1490">
    <property type="match status" value="1"/>
</dbReference>
<evidence type="ECO:0000313" key="3">
    <source>
        <dbReference type="EMBL" id="TNM90573.1"/>
    </source>
</evidence>
<dbReference type="InterPro" id="IPR026202">
    <property type="entry name" value="GOLGB1"/>
</dbReference>
<evidence type="ECO:0000313" key="4">
    <source>
        <dbReference type="Proteomes" id="UP000516260"/>
    </source>
</evidence>
<accession>A0A4Z2BE72</accession>
<dbReference type="EMBL" id="SWLE01000016">
    <property type="protein sequence ID" value="TNM90573.1"/>
    <property type="molecule type" value="Genomic_DNA"/>
</dbReference>